<proteinExistence type="predicted"/>
<keyword evidence="1" id="KW-0472">Membrane</keyword>
<feature type="transmembrane region" description="Helical" evidence="1">
    <location>
        <begin position="120"/>
        <end position="144"/>
    </location>
</feature>
<keyword evidence="3" id="KW-1185">Reference proteome</keyword>
<dbReference type="OrthoDB" id="2006909at2"/>
<feature type="transmembrane region" description="Helical" evidence="1">
    <location>
        <begin position="21"/>
        <end position="42"/>
    </location>
</feature>
<reference evidence="2 3" key="1">
    <citation type="submission" date="2010-08" db="EMBL/GenBank/DDBJ databases">
        <authorList>
            <consortium name="US DOE Joint Genome Institute (JGI-PGF)"/>
            <person name="Lucas S."/>
            <person name="Copeland A."/>
            <person name="Lapidus A."/>
            <person name="Cheng J.-F."/>
            <person name="Bruce D."/>
            <person name="Goodwin L."/>
            <person name="Pitluck S."/>
            <person name="Land M.L."/>
            <person name="Hauser L."/>
            <person name="Chang Y.-J."/>
            <person name="Anderson I.J."/>
            <person name="Johnson E."/>
            <person name="Mulhopadhyay B."/>
            <person name="Kyrpides N."/>
            <person name="Woyke T.J."/>
        </authorList>
    </citation>
    <scope>NUCLEOTIDE SEQUENCE [LARGE SCALE GENOMIC DNA]</scope>
    <source>
        <strain evidence="2 3">6</strain>
    </source>
</reference>
<dbReference type="eggNOG" id="ENOG5032TWA">
    <property type="taxonomic scope" value="Bacteria"/>
</dbReference>
<evidence type="ECO:0000313" key="3">
    <source>
        <dbReference type="Proteomes" id="UP000005753"/>
    </source>
</evidence>
<keyword evidence="1" id="KW-0812">Transmembrane</keyword>
<dbReference type="HOGENOM" id="CLU_1276072_0_0_9"/>
<gene>
    <name evidence="2" type="ORF">EubceDRAFT1_0387</name>
</gene>
<dbReference type="Proteomes" id="UP000005753">
    <property type="component" value="Chromosome"/>
</dbReference>
<keyword evidence="1" id="KW-1133">Transmembrane helix</keyword>
<organism evidence="2 3">
    <name type="scientific">Eubacterium cellulosolvens (strain ATCC 43171 / JCM 9499 / 6)</name>
    <name type="common">Cillobacterium cellulosolvens</name>
    <dbReference type="NCBI Taxonomy" id="633697"/>
    <lineage>
        <taxon>Bacteria</taxon>
        <taxon>Bacillati</taxon>
        <taxon>Bacillota</taxon>
        <taxon>Clostridia</taxon>
        <taxon>Eubacteriales</taxon>
        <taxon>Eubacteriaceae</taxon>
        <taxon>Eubacterium</taxon>
    </lineage>
</organism>
<protein>
    <submittedName>
        <fullName evidence="2">Uncharacterized protein</fullName>
    </submittedName>
</protein>
<dbReference type="STRING" id="633697.EubceDRAFT1_0387"/>
<dbReference type="AlphaFoldDB" id="I5AR22"/>
<sequence>MRALAILFKQIEERNYSLIRFIVLTIAALFFCLTVLQLYYAYELKDYRTVPAYIDHISSKERYTSKSVRTEYTYDVHWTYNGKEHVTTIDSAIDKPDENLSEVRVNPSTGQMSMGSSKGSIKGCTLTSGIALASFLVWLFFLIISENRRKEILENCNLAIAMGIVALPITGFCTYITNSDARYARSVLTMVVLDLLFGIMLAAGILLKVKMKRRNK</sequence>
<feature type="transmembrane region" description="Helical" evidence="1">
    <location>
        <begin position="156"/>
        <end position="177"/>
    </location>
</feature>
<accession>I5AR22</accession>
<name>I5AR22_EUBC6</name>
<reference evidence="2 3" key="2">
    <citation type="submission" date="2012-02" db="EMBL/GenBank/DDBJ databases">
        <title>Improved High-Quality Draft sequence of Eubacterium cellulosolvens 6.</title>
        <authorList>
            <consortium name="US DOE Joint Genome Institute"/>
            <person name="Lucas S."/>
            <person name="Han J."/>
            <person name="Lapidus A."/>
            <person name="Cheng J.-F."/>
            <person name="Goodwin L."/>
            <person name="Pitluck S."/>
            <person name="Peters L."/>
            <person name="Mikhailova N."/>
            <person name="Gu W."/>
            <person name="Detter J.C."/>
            <person name="Han C."/>
            <person name="Tapia R."/>
            <person name="Land M."/>
            <person name="Hauser L."/>
            <person name="Kyrpides N."/>
            <person name="Ivanova N."/>
            <person name="Pagani I."/>
            <person name="Johnson E."/>
            <person name="Mukhopadhyay B."/>
            <person name="Anderson I."/>
            <person name="Woyke T."/>
        </authorList>
    </citation>
    <scope>NUCLEOTIDE SEQUENCE [LARGE SCALE GENOMIC DNA]</scope>
    <source>
        <strain evidence="2 3">6</strain>
    </source>
</reference>
<feature type="transmembrane region" description="Helical" evidence="1">
    <location>
        <begin position="183"/>
        <end position="207"/>
    </location>
</feature>
<dbReference type="EMBL" id="CM001487">
    <property type="protein sequence ID" value="EIM56245.1"/>
    <property type="molecule type" value="Genomic_DNA"/>
</dbReference>
<evidence type="ECO:0000256" key="1">
    <source>
        <dbReference type="SAM" id="Phobius"/>
    </source>
</evidence>
<evidence type="ECO:0000313" key="2">
    <source>
        <dbReference type="EMBL" id="EIM56245.1"/>
    </source>
</evidence>